<evidence type="ECO:0000313" key="3">
    <source>
        <dbReference type="Proteomes" id="UP000285517"/>
    </source>
</evidence>
<sequence length="128" mass="14137">MIQQVTQGIKISVKTEYGGALKKDDVFQHAFAYTISIENQSKDTVQLLSRHWRIKDSLNHPKVVQGEGVIGVKPILLPGEKHSYSSGCLLDSPIGAMRGHYNLINFATAQNLKVSIPLFNLCAPFAMN</sequence>
<dbReference type="RefSeq" id="WP_128251234.1">
    <property type="nucleotide sequence ID" value="NZ_CP034951.1"/>
</dbReference>
<gene>
    <name evidence="2" type="primary">apaG</name>
    <name evidence="2" type="ORF">EI546_14590</name>
</gene>
<dbReference type="NCBIfam" id="NF003967">
    <property type="entry name" value="PRK05461.1"/>
    <property type="match status" value="1"/>
</dbReference>
<protein>
    <submittedName>
        <fullName evidence="2">Co2+/Mg2+ efflux protein ApaG</fullName>
    </submittedName>
</protein>
<dbReference type="PANTHER" id="PTHR14289">
    <property type="entry name" value="F-BOX ONLY PROTEIN 3"/>
    <property type="match status" value="1"/>
</dbReference>
<dbReference type="AlphaFoldDB" id="A0A410G6K8"/>
<keyword evidence="3" id="KW-1185">Reference proteome</keyword>
<dbReference type="InterPro" id="IPR036767">
    <property type="entry name" value="ApaG_sf"/>
</dbReference>
<accession>A0A410G6K8</accession>
<dbReference type="InterPro" id="IPR007474">
    <property type="entry name" value="ApaG_domain"/>
</dbReference>
<dbReference type="KEGG" id="aev:EI546_14590"/>
<dbReference type="PROSITE" id="PS51087">
    <property type="entry name" value="APAG"/>
    <property type="match status" value="1"/>
</dbReference>
<dbReference type="EMBL" id="CP034951">
    <property type="protein sequence ID" value="QAA82870.1"/>
    <property type="molecule type" value="Genomic_DNA"/>
</dbReference>
<dbReference type="Gene3D" id="2.60.40.1470">
    <property type="entry name" value="ApaG domain"/>
    <property type="match status" value="1"/>
</dbReference>
<proteinExistence type="predicted"/>
<dbReference type="GO" id="GO:0070987">
    <property type="term" value="P:error-free translesion synthesis"/>
    <property type="evidence" value="ECO:0007669"/>
    <property type="project" value="TreeGrafter"/>
</dbReference>
<dbReference type="SUPFAM" id="SSF110069">
    <property type="entry name" value="ApaG-like"/>
    <property type="match status" value="1"/>
</dbReference>
<dbReference type="Proteomes" id="UP000285517">
    <property type="component" value="Chromosome"/>
</dbReference>
<reference evidence="2 3" key="1">
    <citation type="submission" date="2019-01" db="EMBL/GenBank/DDBJ databases">
        <title>Complete genome sequencing of Aequorivita sp. H23M31.</title>
        <authorList>
            <person name="Bae J.-W."/>
        </authorList>
    </citation>
    <scope>NUCLEOTIDE SEQUENCE [LARGE SCALE GENOMIC DNA]</scope>
    <source>
        <strain evidence="2 3">H23M31</strain>
    </source>
</reference>
<dbReference type="OrthoDB" id="9795226at2"/>
<evidence type="ECO:0000313" key="2">
    <source>
        <dbReference type="EMBL" id="QAA82870.1"/>
    </source>
</evidence>
<feature type="domain" description="ApaG" evidence="1">
    <location>
        <begin position="3"/>
        <end position="128"/>
    </location>
</feature>
<organism evidence="2 3">
    <name type="scientific">Aequorivita ciconiae</name>
    <dbReference type="NCBI Taxonomy" id="2494375"/>
    <lineage>
        <taxon>Bacteria</taxon>
        <taxon>Pseudomonadati</taxon>
        <taxon>Bacteroidota</taxon>
        <taxon>Flavobacteriia</taxon>
        <taxon>Flavobacteriales</taxon>
        <taxon>Flavobacteriaceae</taxon>
        <taxon>Aequorivita</taxon>
    </lineage>
</organism>
<dbReference type="Pfam" id="PF04379">
    <property type="entry name" value="DUF525"/>
    <property type="match status" value="1"/>
</dbReference>
<evidence type="ECO:0000259" key="1">
    <source>
        <dbReference type="PROSITE" id="PS51087"/>
    </source>
</evidence>
<name>A0A410G6K8_9FLAO</name>
<dbReference type="PANTHER" id="PTHR14289:SF16">
    <property type="entry name" value="POLYMERASE DELTA-INTERACTING PROTEIN 2"/>
    <property type="match status" value="1"/>
</dbReference>